<dbReference type="GO" id="GO:0016787">
    <property type="term" value="F:hydrolase activity"/>
    <property type="evidence" value="ECO:0007669"/>
    <property type="project" value="UniProtKB-KW"/>
</dbReference>
<dbReference type="InterPro" id="IPR052897">
    <property type="entry name" value="Sec-Metab_Biosynth_Hydrolase"/>
</dbReference>
<gene>
    <name evidence="2" type="ORF">B0I35DRAFT_156745</name>
</gene>
<dbReference type="OrthoDB" id="1263307at2759"/>
<dbReference type="InterPro" id="IPR000073">
    <property type="entry name" value="AB_hydrolase_1"/>
</dbReference>
<dbReference type="Gene3D" id="3.40.50.1820">
    <property type="entry name" value="alpha/beta hydrolase"/>
    <property type="match status" value="1"/>
</dbReference>
<reference evidence="2" key="1">
    <citation type="journal article" date="2021" name="Nat. Commun.">
        <title>Genetic determinants of endophytism in the Arabidopsis root mycobiome.</title>
        <authorList>
            <person name="Mesny F."/>
            <person name="Miyauchi S."/>
            <person name="Thiergart T."/>
            <person name="Pickel B."/>
            <person name="Atanasova L."/>
            <person name="Karlsson M."/>
            <person name="Huettel B."/>
            <person name="Barry K.W."/>
            <person name="Haridas S."/>
            <person name="Chen C."/>
            <person name="Bauer D."/>
            <person name="Andreopoulos W."/>
            <person name="Pangilinan J."/>
            <person name="LaButti K."/>
            <person name="Riley R."/>
            <person name="Lipzen A."/>
            <person name="Clum A."/>
            <person name="Drula E."/>
            <person name="Henrissat B."/>
            <person name="Kohler A."/>
            <person name="Grigoriev I.V."/>
            <person name="Martin F.M."/>
            <person name="Hacquard S."/>
        </authorList>
    </citation>
    <scope>NUCLEOTIDE SEQUENCE</scope>
    <source>
        <strain evidence="2">MPI-CAGE-CH-0235</strain>
    </source>
</reference>
<dbReference type="PANTHER" id="PTHR37017:SF13">
    <property type="entry name" value="AB HYDROLASE-1 DOMAIN-CONTAINING PROTEIN"/>
    <property type="match status" value="1"/>
</dbReference>
<keyword evidence="2" id="KW-0378">Hydrolase</keyword>
<sequence>MFDFAVVICHGSYHTPVPYEPLINALKSKGIDAYCPQLPTADLAKLNVGDIASPDFDLGPPGKGYPQGEEDTDTILRVIQPLINQGKKVMLIGHSSGGWVASQSARSELCYEARKGKGQDGGIIGILFVGGFIIPVGESVNSFFQPQDGSPPVTPPFMRFHKHGWRGLGTIVEPEKFLFNDLDQATAQKYVKTLTASPILTTKLTTDAYSNVTCGYLVLDGDLTLPQPYQEGMIALQQSKQSSPIHVYHCPAGHSPHLSLTEGLADTIRDFAIKTQV</sequence>
<dbReference type="EMBL" id="JAGPNK010000003">
    <property type="protein sequence ID" value="KAH7324123.1"/>
    <property type="molecule type" value="Genomic_DNA"/>
</dbReference>
<proteinExistence type="predicted"/>
<accession>A0A8K0WUK8</accession>
<comment type="caution">
    <text evidence="2">The sequence shown here is derived from an EMBL/GenBank/DDBJ whole genome shotgun (WGS) entry which is preliminary data.</text>
</comment>
<dbReference type="PANTHER" id="PTHR37017">
    <property type="entry name" value="AB HYDROLASE-1 DOMAIN-CONTAINING PROTEIN-RELATED"/>
    <property type="match status" value="1"/>
</dbReference>
<evidence type="ECO:0000313" key="3">
    <source>
        <dbReference type="Proteomes" id="UP000813444"/>
    </source>
</evidence>
<dbReference type="AlphaFoldDB" id="A0A8K0WUK8"/>
<dbReference type="Pfam" id="PF12697">
    <property type="entry name" value="Abhydrolase_6"/>
    <property type="match status" value="1"/>
</dbReference>
<dbReference type="Proteomes" id="UP000813444">
    <property type="component" value="Unassembled WGS sequence"/>
</dbReference>
<dbReference type="InterPro" id="IPR029058">
    <property type="entry name" value="AB_hydrolase_fold"/>
</dbReference>
<keyword evidence="3" id="KW-1185">Reference proteome</keyword>
<protein>
    <submittedName>
        <fullName evidence="2">Alpha/Beta hydrolase protein</fullName>
    </submittedName>
</protein>
<feature type="domain" description="AB hydrolase-1" evidence="1">
    <location>
        <begin position="6"/>
        <end position="266"/>
    </location>
</feature>
<evidence type="ECO:0000259" key="1">
    <source>
        <dbReference type="Pfam" id="PF12697"/>
    </source>
</evidence>
<evidence type="ECO:0000313" key="2">
    <source>
        <dbReference type="EMBL" id="KAH7324123.1"/>
    </source>
</evidence>
<organism evidence="2 3">
    <name type="scientific">Stachybotrys elegans</name>
    <dbReference type="NCBI Taxonomy" id="80388"/>
    <lineage>
        <taxon>Eukaryota</taxon>
        <taxon>Fungi</taxon>
        <taxon>Dikarya</taxon>
        <taxon>Ascomycota</taxon>
        <taxon>Pezizomycotina</taxon>
        <taxon>Sordariomycetes</taxon>
        <taxon>Hypocreomycetidae</taxon>
        <taxon>Hypocreales</taxon>
        <taxon>Stachybotryaceae</taxon>
        <taxon>Stachybotrys</taxon>
    </lineage>
</organism>
<dbReference type="SUPFAM" id="SSF53474">
    <property type="entry name" value="alpha/beta-Hydrolases"/>
    <property type="match status" value="1"/>
</dbReference>
<name>A0A8K0WUK8_9HYPO</name>